<evidence type="ECO:0000313" key="1">
    <source>
        <dbReference type="EMBL" id="ROW03262.1"/>
    </source>
</evidence>
<dbReference type="Proteomes" id="UP000284375">
    <property type="component" value="Unassembled WGS sequence"/>
</dbReference>
<dbReference type="EMBL" id="LJZO01000003">
    <property type="protein sequence ID" value="ROW03262.1"/>
    <property type="molecule type" value="Genomic_DNA"/>
</dbReference>
<sequence length="179" mass="18362">MTSRGHDGTMPVEQYLTLDPLPTAAAPTPSEAAELALALALLPVALPAVKVPVGSVGWISVVVVSALTLPTEELKVLIGPPGVRDVRAVNDADADAAPGNDVAALTLTMSVDARAEPVSMGAEKASSSRAVVMVVTMARERRTAGRFGSIVTDILVRAWQADLGFNDSCCAGLCGAELT</sequence>
<gene>
    <name evidence="1" type="ORF">VSDG_01521</name>
</gene>
<name>A0A423WIM0_CYTCH</name>
<organism evidence="1 2">
    <name type="scientific">Cytospora chrysosperma</name>
    <name type="common">Cytospora canker fungus</name>
    <name type="synonym">Sphaeria chrysosperma</name>
    <dbReference type="NCBI Taxonomy" id="252740"/>
    <lineage>
        <taxon>Eukaryota</taxon>
        <taxon>Fungi</taxon>
        <taxon>Dikarya</taxon>
        <taxon>Ascomycota</taxon>
        <taxon>Pezizomycotina</taxon>
        <taxon>Sordariomycetes</taxon>
        <taxon>Sordariomycetidae</taxon>
        <taxon>Diaporthales</taxon>
        <taxon>Cytosporaceae</taxon>
        <taxon>Cytospora</taxon>
    </lineage>
</organism>
<evidence type="ECO:0000313" key="2">
    <source>
        <dbReference type="Proteomes" id="UP000284375"/>
    </source>
</evidence>
<protein>
    <submittedName>
        <fullName evidence="1">Uncharacterized protein</fullName>
    </submittedName>
</protein>
<reference evidence="1 2" key="1">
    <citation type="submission" date="2015-09" db="EMBL/GenBank/DDBJ databases">
        <title>Host preference determinants of Valsa canker pathogens revealed by comparative genomics.</title>
        <authorList>
            <person name="Yin Z."/>
            <person name="Huang L."/>
        </authorList>
    </citation>
    <scope>NUCLEOTIDE SEQUENCE [LARGE SCALE GENOMIC DNA]</scope>
    <source>
        <strain evidence="1 2">YSFL</strain>
    </source>
</reference>
<proteinExistence type="predicted"/>
<dbReference type="AlphaFoldDB" id="A0A423WIM0"/>
<comment type="caution">
    <text evidence="1">The sequence shown here is derived from an EMBL/GenBank/DDBJ whole genome shotgun (WGS) entry which is preliminary data.</text>
</comment>
<keyword evidence="2" id="KW-1185">Reference proteome</keyword>
<accession>A0A423WIM0</accession>